<proteinExistence type="predicted"/>
<feature type="transmembrane region" description="Helical" evidence="5">
    <location>
        <begin position="6"/>
        <end position="26"/>
    </location>
</feature>
<evidence type="ECO:0000256" key="3">
    <source>
        <dbReference type="ARBA" id="ARBA00022989"/>
    </source>
</evidence>
<sequence>MDVLVLIVRILFALLFLGAGIAHFSQREMMAGYAVSKCVPAAGLMVDISGAVIILGGLMVAVGVWPDLGALLLVGFLVPTALLMHDFWRETDPAGKVNEQTQSLKELSLTGAALALFAFFASPGDELDPLVPGSVLTP</sequence>
<evidence type="ECO:0000313" key="6">
    <source>
        <dbReference type="EMBL" id="MDP9823704.1"/>
    </source>
</evidence>
<evidence type="ECO:0000256" key="4">
    <source>
        <dbReference type="ARBA" id="ARBA00023136"/>
    </source>
</evidence>
<feature type="transmembrane region" description="Helical" evidence="5">
    <location>
        <begin position="68"/>
        <end position="87"/>
    </location>
</feature>
<protein>
    <submittedName>
        <fullName evidence="6">Membrane protein YphA (DoxX/SURF4 family)</fullName>
    </submittedName>
</protein>
<comment type="subcellular location">
    <subcellularLocation>
        <location evidence="1">Membrane</location>
        <topology evidence="1">Multi-pass membrane protein</topology>
    </subcellularLocation>
</comment>
<comment type="caution">
    <text evidence="6">The sequence shown here is derived from an EMBL/GenBank/DDBJ whole genome shotgun (WGS) entry which is preliminary data.</text>
</comment>
<evidence type="ECO:0000256" key="1">
    <source>
        <dbReference type="ARBA" id="ARBA00004141"/>
    </source>
</evidence>
<accession>A0ABT9NTF9</accession>
<keyword evidence="4 5" id="KW-0472">Membrane</keyword>
<keyword evidence="7" id="KW-1185">Reference proteome</keyword>
<evidence type="ECO:0000256" key="5">
    <source>
        <dbReference type="SAM" id="Phobius"/>
    </source>
</evidence>
<evidence type="ECO:0000256" key="2">
    <source>
        <dbReference type="ARBA" id="ARBA00022692"/>
    </source>
</evidence>
<feature type="transmembrane region" description="Helical" evidence="5">
    <location>
        <begin position="38"/>
        <end position="62"/>
    </location>
</feature>
<dbReference type="RefSeq" id="WP_068119906.1">
    <property type="nucleotide sequence ID" value="NZ_CCXJ01000224.1"/>
</dbReference>
<organism evidence="6 7">
    <name type="scientific">Nocardioides massiliensis</name>
    <dbReference type="NCBI Taxonomy" id="1325935"/>
    <lineage>
        <taxon>Bacteria</taxon>
        <taxon>Bacillati</taxon>
        <taxon>Actinomycetota</taxon>
        <taxon>Actinomycetes</taxon>
        <taxon>Propionibacteriales</taxon>
        <taxon>Nocardioidaceae</taxon>
        <taxon>Nocardioides</taxon>
    </lineage>
</organism>
<name>A0ABT9NTF9_9ACTN</name>
<dbReference type="Pfam" id="PF07681">
    <property type="entry name" value="DoxX"/>
    <property type="match status" value="1"/>
</dbReference>
<gene>
    <name evidence="6" type="ORF">J2S59_003513</name>
</gene>
<keyword evidence="3 5" id="KW-1133">Transmembrane helix</keyword>
<dbReference type="InterPro" id="IPR032808">
    <property type="entry name" value="DoxX"/>
</dbReference>
<dbReference type="Proteomes" id="UP001240447">
    <property type="component" value="Unassembled WGS sequence"/>
</dbReference>
<reference evidence="6 7" key="1">
    <citation type="submission" date="2023-07" db="EMBL/GenBank/DDBJ databases">
        <title>Sequencing the genomes of 1000 actinobacteria strains.</title>
        <authorList>
            <person name="Klenk H.-P."/>
        </authorList>
    </citation>
    <scope>NUCLEOTIDE SEQUENCE [LARGE SCALE GENOMIC DNA]</scope>
    <source>
        <strain evidence="6 7">GD13</strain>
    </source>
</reference>
<dbReference type="EMBL" id="JAUSQM010000001">
    <property type="protein sequence ID" value="MDP9823704.1"/>
    <property type="molecule type" value="Genomic_DNA"/>
</dbReference>
<keyword evidence="2 5" id="KW-0812">Transmembrane</keyword>
<evidence type="ECO:0000313" key="7">
    <source>
        <dbReference type="Proteomes" id="UP001240447"/>
    </source>
</evidence>